<dbReference type="SUPFAM" id="SSF50331">
    <property type="entry name" value="MOP-like"/>
    <property type="match status" value="2"/>
</dbReference>
<dbReference type="InterPro" id="IPR036390">
    <property type="entry name" value="WH_DNA-bd_sf"/>
</dbReference>
<evidence type="ECO:0000256" key="3">
    <source>
        <dbReference type="ARBA" id="ARBA00022505"/>
    </source>
</evidence>
<dbReference type="Gene3D" id="2.40.50.100">
    <property type="match status" value="2"/>
</dbReference>
<feature type="domain" description="Mop" evidence="6">
    <location>
        <begin position="195"/>
        <end position="261"/>
    </location>
</feature>
<evidence type="ECO:0000313" key="7">
    <source>
        <dbReference type="EMBL" id="MBR8463282.1"/>
    </source>
</evidence>
<evidence type="ECO:0000256" key="1">
    <source>
        <dbReference type="ARBA" id="ARBA00008110"/>
    </source>
</evidence>
<evidence type="ECO:0000256" key="2">
    <source>
        <dbReference type="ARBA" id="ARBA00022448"/>
    </source>
</evidence>
<dbReference type="Pfam" id="PF03459">
    <property type="entry name" value="TOBE"/>
    <property type="match status" value="2"/>
</dbReference>
<protein>
    <submittedName>
        <fullName evidence="7">TOBE domain-containing protein</fullName>
    </submittedName>
</protein>
<evidence type="ECO:0000313" key="8">
    <source>
        <dbReference type="Proteomes" id="UP000682951"/>
    </source>
</evidence>
<evidence type="ECO:0000256" key="4">
    <source>
        <dbReference type="ARBA" id="ARBA00022737"/>
    </source>
</evidence>
<dbReference type="Proteomes" id="UP000682951">
    <property type="component" value="Unassembled WGS sequence"/>
</dbReference>
<keyword evidence="8" id="KW-1185">Reference proteome</keyword>
<dbReference type="PROSITE" id="PS51866">
    <property type="entry name" value="MOP"/>
    <property type="match status" value="2"/>
</dbReference>
<dbReference type="InterPro" id="IPR008995">
    <property type="entry name" value="Mo/tungstate-bd_C_term_dom"/>
</dbReference>
<comment type="caution">
    <text evidence="7">The sequence shown here is derived from an EMBL/GenBank/DDBJ whole genome shotgun (WGS) entry which is preliminary data.</text>
</comment>
<feature type="domain" description="Mop" evidence="6">
    <location>
        <begin position="123"/>
        <end position="189"/>
    </location>
</feature>
<dbReference type="InterPro" id="IPR004606">
    <property type="entry name" value="Mop_domain"/>
</dbReference>
<dbReference type="Gene3D" id="1.10.10.10">
    <property type="entry name" value="Winged helix-like DNA-binding domain superfamily/Winged helix DNA-binding domain"/>
    <property type="match status" value="1"/>
</dbReference>
<organism evidence="7 8">
    <name type="scientific">Campylobacter anatolicus</name>
    <dbReference type="NCBI Taxonomy" id="2829105"/>
    <lineage>
        <taxon>Bacteria</taxon>
        <taxon>Pseudomonadati</taxon>
        <taxon>Campylobacterota</taxon>
        <taxon>Epsilonproteobacteria</taxon>
        <taxon>Campylobacterales</taxon>
        <taxon>Campylobacteraceae</taxon>
        <taxon>Campylobacter</taxon>
    </lineage>
</organism>
<evidence type="ECO:0000256" key="5">
    <source>
        <dbReference type="PIRNR" id="PIRNR005763"/>
    </source>
</evidence>
<dbReference type="NCBIfam" id="TIGR00638">
    <property type="entry name" value="Mop"/>
    <property type="match status" value="2"/>
</dbReference>
<dbReference type="PANTHER" id="PTHR30432:SF1">
    <property type="entry name" value="DNA-BINDING TRANSCRIPTIONAL DUAL REGULATOR MODE"/>
    <property type="match status" value="1"/>
</dbReference>
<dbReference type="SUPFAM" id="SSF46785">
    <property type="entry name" value="Winged helix' DNA-binding domain"/>
    <property type="match status" value="1"/>
</dbReference>
<dbReference type="RefSeq" id="WP_212141479.1">
    <property type="nucleotide sequence ID" value="NZ_JAGSSW010000001.1"/>
</dbReference>
<gene>
    <name evidence="7" type="ORF">KDD93_01690</name>
</gene>
<keyword evidence="4" id="KW-0677">Repeat</keyword>
<dbReference type="PANTHER" id="PTHR30432">
    <property type="entry name" value="TRANSCRIPTIONAL REGULATOR MODE"/>
    <property type="match status" value="1"/>
</dbReference>
<dbReference type="InterPro" id="IPR005116">
    <property type="entry name" value="Transp-assoc_OB_typ1"/>
</dbReference>
<dbReference type="InterPro" id="IPR036388">
    <property type="entry name" value="WH-like_DNA-bd_sf"/>
</dbReference>
<dbReference type="PIRSF" id="PIRSF005763">
    <property type="entry name" value="Txn_reg_ModE"/>
    <property type="match status" value="1"/>
</dbReference>
<sequence>MKADINLELFLDEDAQILSKHIELLKAIKKTKSITKAAEYVGISYKNAWDSLDTLNNKSHKPLIMRAEGNKKNSGSSISEYGEKMIEIYDTILNTQKEYLSKICSKVDFEDIDIINLQRMAMSLSARNQLNCEITQINSGAVNTEVVARLSNGEYLSANITTESEKNLNLKVGKKVIYIFKAPSVILQKGDDGIKLSTQNVLHGSVIQAKIGAVNAEITLKLSNDQTLTATITKDSAMELKIGVGDKLKAIIKSSQIIIGV</sequence>
<dbReference type="InterPro" id="IPR051815">
    <property type="entry name" value="Molybdate_resp_trans_reg"/>
</dbReference>
<dbReference type="InterPro" id="IPR016462">
    <property type="entry name" value="ModE"/>
</dbReference>
<reference evidence="7 8" key="1">
    <citation type="submission" date="2021-04" db="EMBL/GenBank/DDBJ databases">
        <title>Molecular and phenotypic characterization and identification of bacterial isolates recovered from the Anatolian ground squirrels (Spermophilus xanthoprymnus) and which have the potential to form a new species in the Campylobacter genus.</title>
        <authorList>
            <person name="Aydin F."/>
            <person name="Abay S."/>
            <person name="Kayman T."/>
            <person name="Karakaya E."/>
            <person name="Mustak H.K."/>
            <person name="Mustak I.B."/>
            <person name="Bilgin N."/>
            <person name="Duzler A."/>
            <person name="Sahin O."/>
            <person name="Guran O."/>
            <person name="Saticioglu I.B."/>
        </authorList>
    </citation>
    <scope>NUCLEOTIDE SEQUENCE [LARGE SCALE GENOMIC DNA]</scope>
    <source>
        <strain evidence="8">faydin-G24</strain>
    </source>
</reference>
<dbReference type="EMBL" id="JAGSSW010000001">
    <property type="protein sequence ID" value="MBR8463282.1"/>
    <property type="molecule type" value="Genomic_DNA"/>
</dbReference>
<proteinExistence type="inferred from homology"/>
<comment type="similarity">
    <text evidence="1 5">Belongs to the ModE family.</text>
</comment>
<name>A0ABS5HID2_9BACT</name>
<evidence type="ECO:0000259" key="6">
    <source>
        <dbReference type="PROSITE" id="PS51866"/>
    </source>
</evidence>
<keyword evidence="3 5" id="KW-0500">Molybdenum</keyword>
<keyword evidence="2 5" id="KW-0813">Transport</keyword>
<accession>A0ABS5HID2</accession>